<protein>
    <recommendedName>
        <fullName evidence="3 4">Diaminopimelate epimerase</fullName>
        <shortName evidence="3">DAP epimerase</shortName>
        <ecNumber evidence="3 4">5.1.1.7</ecNumber>
    </recommendedName>
    <alternativeName>
        <fullName evidence="3">PLP-independent amino acid racemase</fullName>
    </alternativeName>
</protein>
<evidence type="ECO:0000256" key="3">
    <source>
        <dbReference type="HAMAP-Rule" id="MF_00197"/>
    </source>
</evidence>
<dbReference type="EMBL" id="WAEL01000001">
    <property type="protein sequence ID" value="NID08644.1"/>
    <property type="molecule type" value="Genomic_DNA"/>
</dbReference>
<feature type="active site" description="Proton donor" evidence="3">
    <location>
        <position position="72"/>
    </location>
</feature>
<feature type="binding site" evidence="3">
    <location>
        <position position="173"/>
    </location>
    <ligand>
        <name>substrate</name>
    </ligand>
</feature>
<keyword evidence="3" id="KW-0963">Cytoplasm</keyword>
<feature type="binding site" evidence="3">
    <location>
        <begin position="73"/>
        <end position="74"/>
    </location>
    <ligand>
        <name>substrate</name>
    </ligand>
</feature>
<evidence type="ECO:0000256" key="4">
    <source>
        <dbReference type="NCBIfam" id="TIGR00652"/>
    </source>
</evidence>
<dbReference type="HAMAP" id="MF_00197">
    <property type="entry name" value="DAP_epimerase"/>
    <property type="match status" value="1"/>
</dbReference>
<comment type="caution">
    <text evidence="5">The sequence shown here is derived from an EMBL/GenBank/DDBJ whole genome shotgun (WGS) entry which is preliminary data.</text>
</comment>
<evidence type="ECO:0000313" key="5">
    <source>
        <dbReference type="EMBL" id="NID08644.1"/>
    </source>
</evidence>
<feature type="binding site" evidence="3">
    <location>
        <position position="63"/>
    </location>
    <ligand>
        <name>substrate</name>
    </ligand>
</feature>
<feature type="binding site" evidence="3">
    <location>
        <begin position="191"/>
        <end position="192"/>
    </location>
    <ligand>
        <name>substrate</name>
    </ligand>
</feature>
<comment type="subunit">
    <text evidence="3">Homodimer.</text>
</comment>
<comment type="similarity">
    <text evidence="1 3">Belongs to the diaminopimelate epimerase family.</text>
</comment>
<organism evidence="5 6">
    <name type="scientific">Fibrivirga algicola</name>
    <dbReference type="NCBI Taxonomy" id="2950420"/>
    <lineage>
        <taxon>Bacteria</taxon>
        <taxon>Pseudomonadati</taxon>
        <taxon>Bacteroidota</taxon>
        <taxon>Cytophagia</taxon>
        <taxon>Cytophagales</taxon>
        <taxon>Spirosomataceae</taxon>
        <taxon>Fibrivirga</taxon>
    </lineage>
</organism>
<dbReference type="RefSeq" id="WP_166690533.1">
    <property type="nucleotide sequence ID" value="NZ_WAEL01000001.1"/>
</dbReference>
<dbReference type="Gene3D" id="3.10.310.10">
    <property type="entry name" value="Diaminopimelate Epimerase, Chain A, domain 1"/>
    <property type="match status" value="2"/>
</dbReference>
<feature type="site" description="Could be important to modulate the pK values of the two catalytic cysteine residues" evidence="3">
    <location>
        <position position="191"/>
    </location>
</feature>
<dbReference type="Pfam" id="PF01678">
    <property type="entry name" value="DAP_epimerase"/>
    <property type="match status" value="2"/>
</dbReference>
<name>A0ABX0Q9S7_9BACT</name>
<sequence>MLFSKYQGTGNDFILIDDRNNTFPTHNQSLVAQLCHRRFGIGADGLILLQSHNDYDFRMVYFNADGAEGSMCGNGGRCIVMFAHDLGVFKTHTRFLAVDGEHLAEVNGEEVRLKMSDVADWSVLPVNAQTGYSFLNTGSPHVVKFLDELTSHDVIGEGRQLRHDSAFSPGGTNVNFTELVNGNGLFVRTYERGVEDETYSCGTGVTAAALVAHRQRNLASPISIRTLGGNLKVAFTAQEDGSFTDIYLIGPAQRVFGGNITL</sequence>
<accession>A0ABX0Q9S7</accession>
<keyword evidence="3" id="KW-0457">Lysine biosynthesis</keyword>
<dbReference type="SUPFAM" id="SSF54506">
    <property type="entry name" value="Diaminopimelate epimerase-like"/>
    <property type="match status" value="2"/>
</dbReference>
<comment type="caution">
    <text evidence="3">Lacks conserved residue(s) required for the propagation of feature annotation.</text>
</comment>
<evidence type="ECO:0000313" key="6">
    <source>
        <dbReference type="Proteomes" id="UP000606008"/>
    </source>
</evidence>
<comment type="catalytic activity">
    <reaction evidence="3">
        <text>(2S,6S)-2,6-diaminopimelate = meso-2,6-diaminopimelate</text>
        <dbReference type="Rhea" id="RHEA:15393"/>
        <dbReference type="ChEBI" id="CHEBI:57609"/>
        <dbReference type="ChEBI" id="CHEBI:57791"/>
        <dbReference type="EC" id="5.1.1.7"/>
    </reaction>
</comment>
<comment type="subcellular location">
    <subcellularLocation>
        <location evidence="3">Cytoplasm</location>
    </subcellularLocation>
</comment>
<proteinExistence type="inferred from homology"/>
<keyword evidence="6" id="KW-1185">Reference proteome</keyword>
<dbReference type="InterPro" id="IPR001653">
    <property type="entry name" value="DAP_epimerase_DapF"/>
</dbReference>
<dbReference type="GO" id="GO:0008837">
    <property type="term" value="F:diaminopimelate epimerase activity"/>
    <property type="evidence" value="ECO:0007669"/>
    <property type="project" value="UniProtKB-EC"/>
</dbReference>
<feature type="binding site" evidence="3">
    <location>
        <position position="11"/>
    </location>
    <ligand>
        <name>substrate</name>
    </ligand>
</feature>
<dbReference type="EC" id="5.1.1.7" evidence="3 4"/>
<dbReference type="PANTHER" id="PTHR31689">
    <property type="entry name" value="DIAMINOPIMELATE EPIMERASE, CHLOROPLASTIC"/>
    <property type="match status" value="1"/>
</dbReference>
<gene>
    <name evidence="3" type="primary">dapF</name>
    <name evidence="5" type="ORF">F7231_00545</name>
</gene>
<comment type="function">
    <text evidence="3">Catalyzes the stereoinversion of LL-2,6-diaminopimelate (L,L-DAP) to meso-diaminopimelate (meso-DAP), a precursor of L-lysine and an essential component of the bacterial peptidoglycan.</text>
</comment>
<keyword evidence="3" id="KW-0028">Amino-acid biosynthesis</keyword>
<dbReference type="NCBIfam" id="TIGR00652">
    <property type="entry name" value="DapF"/>
    <property type="match status" value="1"/>
</dbReference>
<evidence type="ECO:0000256" key="2">
    <source>
        <dbReference type="ARBA" id="ARBA00023235"/>
    </source>
</evidence>
<feature type="site" description="Could be important to modulate the pK values of the two catalytic cysteine residues" evidence="3">
    <location>
        <position position="141"/>
    </location>
</feature>
<dbReference type="Proteomes" id="UP000606008">
    <property type="component" value="Unassembled WGS sequence"/>
</dbReference>
<reference evidence="6" key="2">
    <citation type="submission" date="2023-07" db="EMBL/GenBank/DDBJ databases">
        <authorList>
            <person name="Jung D.-H."/>
        </authorList>
    </citation>
    <scope>NUCLEOTIDE SEQUENCE [LARGE SCALE GENOMIC DNA]</scope>
    <source>
        <strain evidence="6">JA-25</strain>
    </source>
</reference>
<feature type="active site" description="Proton acceptor" evidence="3">
    <location>
        <position position="201"/>
    </location>
</feature>
<evidence type="ECO:0000256" key="1">
    <source>
        <dbReference type="ARBA" id="ARBA00010219"/>
    </source>
</evidence>
<keyword evidence="2 3" id="KW-0413">Isomerase</keyword>
<reference evidence="6" key="1">
    <citation type="submission" date="2019-09" db="EMBL/GenBank/DDBJ databases">
        <authorList>
            <person name="Jung D.-H."/>
        </authorList>
    </citation>
    <scope>NUCLEOTIDE SEQUENCE [LARGE SCALE GENOMIC DNA]</scope>
    <source>
        <strain evidence="6">JA-25</strain>
    </source>
</reference>
<feature type="binding site" evidence="3">
    <location>
        <begin position="202"/>
        <end position="203"/>
    </location>
    <ligand>
        <name>substrate</name>
    </ligand>
</feature>
<comment type="pathway">
    <text evidence="3">Amino-acid biosynthesis; L-lysine biosynthesis via DAP pathway; DL-2,6-diaminopimelate from LL-2,6-diaminopimelate: step 1/1.</text>
</comment>
<dbReference type="PANTHER" id="PTHR31689:SF0">
    <property type="entry name" value="DIAMINOPIMELATE EPIMERASE"/>
    <property type="match status" value="1"/>
</dbReference>